<dbReference type="SUPFAM" id="SSF47384">
    <property type="entry name" value="Homodimeric domain of signal transducing histidine kinase"/>
    <property type="match status" value="1"/>
</dbReference>
<evidence type="ECO:0000256" key="6">
    <source>
        <dbReference type="ARBA" id="ARBA00022692"/>
    </source>
</evidence>
<sequence>MRGNERRGLSARWKLTLSYAGFLMVAGALLLAVVWVFLLRYVPDTTINTSGGFVPNRSDLLDAFVPPTVIALFALLVLGLAGGWLLAGRMLSPLASITEATRLAGAGSLSHRVRMDDRRDEFGELADAFDAMLTKVESHVAEQQRFAANASHELRTPLAIMRTVIDVARKDPGRDTTADLARLKATNDRAIALTEALLVLSRAGNTIAQPEVIDLSLLADEAVDTLLSLAEQQSVLLRIDGSVAHTAGSPTLLLQMMTNLIHNAIVHNQSQEARVWVRTSPAHGRAIVTVENTGAHVPADRLARFTEPFLKGTGRAHLDHHAGNGLGLSIVEKIVEAHGGTLRLTPRNGGGITVRVELPEAIAPAH</sequence>
<dbReference type="SUPFAM" id="SSF55874">
    <property type="entry name" value="ATPase domain of HSP90 chaperone/DNA topoisomerase II/histidine kinase"/>
    <property type="match status" value="1"/>
</dbReference>
<dbReference type="InterPro" id="IPR036890">
    <property type="entry name" value="HATPase_C_sf"/>
</dbReference>
<dbReference type="CDD" id="cd00082">
    <property type="entry name" value="HisKA"/>
    <property type="match status" value="1"/>
</dbReference>
<dbReference type="PANTHER" id="PTHR45436">
    <property type="entry name" value="SENSOR HISTIDINE KINASE YKOH"/>
    <property type="match status" value="1"/>
</dbReference>
<dbReference type="InterPro" id="IPR003661">
    <property type="entry name" value="HisK_dim/P_dom"/>
</dbReference>
<name>A0ABN2USD8_9ACTN</name>
<dbReference type="InterPro" id="IPR036097">
    <property type="entry name" value="HisK_dim/P_sf"/>
</dbReference>
<feature type="domain" description="HAMP" evidence="13">
    <location>
        <begin position="88"/>
        <end position="141"/>
    </location>
</feature>
<dbReference type="Gene3D" id="1.10.287.130">
    <property type="match status" value="1"/>
</dbReference>
<feature type="transmembrane region" description="Helical" evidence="11">
    <location>
        <begin position="63"/>
        <end position="87"/>
    </location>
</feature>
<keyword evidence="5" id="KW-0808">Transferase</keyword>
<dbReference type="PRINTS" id="PR00344">
    <property type="entry name" value="BCTRLSENSOR"/>
</dbReference>
<keyword evidence="7 14" id="KW-0418">Kinase</keyword>
<dbReference type="InterPro" id="IPR050428">
    <property type="entry name" value="TCS_sensor_his_kinase"/>
</dbReference>
<dbReference type="SMART" id="SM00304">
    <property type="entry name" value="HAMP"/>
    <property type="match status" value="1"/>
</dbReference>
<evidence type="ECO:0000256" key="8">
    <source>
        <dbReference type="ARBA" id="ARBA00022989"/>
    </source>
</evidence>
<evidence type="ECO:0000256" key="2">
    <source>
        <dbReference type="ARBA" id="ARBA00004236"/>
    </source>
</evidence>
<keyword evidence="8 11" id="KW-1133">Transmembrane helix</keyword>
<dbReference type="Pfam" id="PF00512">
    <property type="entry name" value="HisKA"/>
    <property type="match status" value="1"/>
</dbReference>
<feature type="domain" description="Histidine kinase" evidence="12">
    <location>
        <begin position="149"/>
        <end position="362"/>
    </location>
</feature>
<evidence type="ECO:0000256" key="7">
    <source>
        <dbReference type="ARBA" id="ARBA00022777"/>
    </source>
</evidence>
<dbReference type="PANTHER" id="PTHR45436:SF5">
    <property type="entry name" value="SENSOR HISTIDINE KINASE TRCS"/>
    <property type="match status" value="1"/>
</dbReference>
<feature type="transmembrane region" description="Helical" evidence="11">
    <location>
        <begin position="21"/>
        <end position="43"/>
    </location>
</feature>
<keyword evidence="9" id="KW-0902">Two-component regulatory system</keyword>
<evidence type="ECO:0000256" key="4">
    <source>
        <dbReference type="ARBA" id="ARBA00022553"/>
    </source>
</evidence>
<dbReference type="InterPro" id="IPR003660">
    <property type="entry name" value="HAMP_dom"/>
</dbReference>
<dbReference type="PROSITE" id="PS50109">
    <property type="entry name" value="HIS_KIN"/>
    <property type="match status" value="1"/>
</dbReference>
<gene>
    <name evidence="14" type="ORF">GCM10009757_04030</name>
</gene>
<dbReference type="Gene3D" id="3.30.565.10">
    <property type="entry name" value="Histidine kinase-like ATPase, C-terminal domain"/>
    <property type="match status" value="1"/>
</dbReference>
<keyword evidence="4" id="KW-0597">Phosphoprotein</keyword>
<dbReference type="Gene3D" id="6.10.340.10">
    <property type="match status" value="1"/>
</dbReference>
<dbReference type="RefSeq" id="WP_176127764.1">
    <property type="nucleotide sequence ID" value="NZ_BAAANQ010000001.1"/>
</dbReference>
<keyword evidence="15" id="KW-1185">Reference proteome</keyword>
<evidence type="ECO:0000256" key="10">
    <source>
        <dbReference type="ARBA" id="ARBA00023136"/>
    </source>
</evidence>
<dbReference type="SMART" id="SM00388">
    <property type="entry name" value="HisKA"/>
    <property type="match status" value="1"/>
</dbReference>
<keyword evidence="6 11" id="KW-0812">Transmembrane</keyword>
<evidence type="ECO:0000313" key="15">
    <source>
        <dbReference type="Proteomes" id="UP001403094"/>
    </source>
</evidence>
<organism evidence="14 15">
    <name type="scientific">Streptomyces cheonanensis</name>
    <dbReference type="NCBI Taxonomy" id="312720"/>
    <lineage>
        <taxon>Bacteria</taxon>
        <taxon>Bacillati</taxon>
        <taxon>Actinomycetota</taxon>
        <taxon>Actinomycetes</taxon>
        <taxon>Kitasatosporales</taxon>
        <taxon>Streptomycetaceae</taxon>
        <taxon>Streptomyces</taxon>
    </lineage>
</organism>
<dbReference type="CDD" id="cd00075">
    <property type="entry name" value="HATPase"/>
    <property type="match status" value="1"/>
</dbReference>
<evidence type="ECO:0000259" key="12">
    <source>
        <dbReference type="PROSITE" id="PS50109"/>
    </source>
</evidence>
<dbReference type="GO" id="GO:0016301">
    <property type="term" value="F:kinase activity"/>
    <property type="evidence" value="ECO:0007669"/>
    <property type="project" value="UniProtKB-KW"/>
</dbReference>
<reference evidence="14 15" key="1">
    <citation type="journal article" date="2019" name="Int. J. Syst. Evol. Microbiol.">
        <title>The Global Catalogue of Microorganisms (GCM) 10K type strain sequencing project: providing services to taxonomists for standard genome sequencing and annotation.</title>
        <authorList>
            <consortium name="The Broad Institute Genomics Platform"/>
            <consortium name="The Broad Institute Genome Sequencing Center for Infectious Disease"/>
            <person name="Wu L."/>
            <person name="Ma J."/>
        </authorList>
    </citation>
    <scope>NUCLEOTIDE SEQUENCE [LARGE SCALE GENOMIC DNA]</scope>
    <source>
        <strain evidence="14 15">JCM 14549</strain>
    </source>
</reference>
<dbReference type="SUPFAM" id="SSF158472">
    <property type="entry name" value="HAMP domain-like"/>
    <property type="match status" value="1"/>
</dbReference>
<evidence type="ECO:0000256" key="9">
    <source>
        <dbReference type="ARBA" id="ARBA00023012"/>
    </source>
</evidence>
<proteinExistence type="predicted"/>
<evidence type="ECO:0000256" key="3">
    <source>
        <dbReference type="ARBA" id="ARBA00012438"/>
    </source>
</evidence>
<evidence type="ECO:0000313" key="14">
    <source>
        <dbReference type="EMBL" id="GAA2041508.1"/>
    </source>
</evidence>
<protein>
    <recommendedName>
        <fullName evidence="3">histidine kinase</fullName>
        <ecNumber evidence="3">2.7.13.3</ecNumber>
    </recommendedName>
</protein>
<dbReference type="InterPro" id="IPR003594">
    <property type="entry name" value="HATPase_dom"/>
</dbReference>
<keyword evidence="10 11" id="KW-0472">Membrane</keyword>
<evidence type="ECO:0000256" key="5">
    <source>
        <dbReference type="ARBA" id="ARBA00022679"/>
    </source>
</evidence>
<dbReference type="InterPro" id="IPR004358">
    <property type="entry name" value="Sig_transdc_His_kin-like_C"/>
</dbReference>
<comment type="subcellular location">
    <subcellularLocation>
        <location evidence="2">Cell membrane</location>
    </subcellularLocation>
</comment>
<evidence type="ECO:0000256" key="11">
    <source>
        <dbReference type="SAM" id="Phobius"/>
    </source>
</evidence>
<dbReference type="InterPro" id="IPR005467">
    <property type="entry name" value="His_kinase_dom"/>
</dbReference>
<evidence type="ECO:0000259" key="13">
    <source>
        <dbReference type="PROSITE" id="PS50885"/>
    </source>
</evidence>
<dbReference type="EMBL" id="BAAANQ010000001">
    <property type="protein sequence ID" value="GAA2041508.1"/>
    <property type="molecule type" value="Genomic_DNA"/>
</dbReference>
<dbReference type="Proteomes" id="UP001403094">
    <property type="component" value="Unassembled WGS sequence"/>
</dbReference>
<accession>A0ABN2USD8</accession>
<evidence type="ECO:0000256" key="1">
    <source>
        <dbReference type="ARBA" id="ARBA00000085"/>
    </source>
</evidence>
<comment type="caution">
    <text evidence="14">The sequence shown here is derived from an EMBL/GenBank/DDBJ whole genome shotgun (WGS) entry which is preliminary data.</text>
</comment>
<dbReference type="Pfam" id="PF00672">
    <property type="entry name" value="HAMP"/>
    <property type="match status" value="1"/>
</dbReference>
<comment type="catalytic activity">
    <reaction evidence="1">
        <text>ATP + protein L-histidine = ADP + protein N-phospho-L-histidine.</text>
        <dbReference type="EC" id="2.7.13.3"/>
    </reaction>
</comment>
<dbReference type="EC" id="2.7.13.3" evidence="3"/>
<dbReference type="PROSITE" id="PS50885">
    <property type="entry name" value="HAMP"/>
    <property type="match status" value="1"/>
</dbReference>
<dbReference type="Pfam" id="PF02518">
    <property type="entry name" value="HATPase_c"/>
    <property type="match status" value="1"/>
</dbReference>
<dbReference type="CDD" id="cd06225">
    <property type="entry name" value="HAMP"/>
    <property type="match status" value="1"/>
</dbReference>
<dbReference type="SMART" id="SM00387">
    <property type="entry name" value="HATPase_c"/>
    <property type="match status" value="1"/>
</dbReference>